<comment type="caution">
    <text evidence="1">The sequence shown here is derived from an EMBL/GenBank/DDBJ whole genome shotgun (WGS) entry which is preliminary data.</text>
</comment>
<dbReference type="Proteomes" id="UP001222027">
    <property type="component" value="Unassembled WGS sequence"/>
</dbReference>
<evidence type="ECO:0000313" key="2">
    <source>
        <dbReference type="Proteomes" id="UP001222027"/>
    </source>
</evidence>
<accession>A0AAV8R186</accession>
<dbReference type="AlphaFoldDB" id="A0AAV8R186"/>
<evidence type="ECO:0000313" key="1">
    <source>
        <dbReference type="EMBL" id="KAJ8492540.1"/>
    </source>
</evidence>
<keyword evidence="2" id="KW-1185">Reference proteome</keyword>
<proteinExistence type="predicted"/>
<protein>
    <submittedName>
        <fullName evidence="1">Uncharacterized protein</fullName>
    </submittedName>
</protein>
<gene>
    <name evidence="1" type="ORF">OPV22_014261</name>
</gene>
<name>A0AAV8R186_ENSVE</name>
<reference evidence="1 2" key="1">
    <citation type="submission" date="2022-12" db="EMBL/GenBank/DDBJ databases">
        <title>Chromosome-scale assembly of the Ensete ventricosum genome.</title>
        <authorList>
            <person name="Dussert Y."/>
            <person name="Stocks J."/>
            <person name="Wendawek A."/>
            <person name="Woldeyes F."/>
            <person name="Nichols R.A."/>
            <person name="Borrell J.S."/>
        </authorList>
    </citation>
    <scope>NUCLEOTIDE SEQUENCE [LARGE SCALE GENOMIC DNA]</scope>
    <source>
        <strain evidence="2">cv. Maze</strain>
        <tissue evidence="1">Seeds</tissue>
    </source>
</reference>
<sequence>MHPGYVSLNMQKVLPANFEGKQFPSIDGESNEQFSDRSISEKEIISGVDGAWRSFESCRTLVLNLQFLVDLHGEKDLRMRGLHKAC</sequence>
<dbReference type="EMBL" id="JAQQAF010000004">
    <property type="protein sequence ID" value="KAJ8492540.1"/>
    <property type="molecule type" value="Genomic_DNA"/>
</dbReference>
<organism evidence="1 2">
    <name type="scientific">Ensete ventricosum</name>
    <name type="common">Abyssinian banana</name>
    <name type="synonym">Musa ensete</name>
    <dbReference type="NCBI Taxonomy" id="4639"/>
    <lineage>
        <taxon>Eukaryota</taxon>
        <taxon>Viridiplantae</taxon>
        <taxon>Streptophyta</taxon>
        <taxon>Embryophyta</taxon>
        <taxon>Tracheophyta</taxon>
        <taxon>Spermatophyta</taxon>
        <taxon>Magnoliopsida</taxon>
        <taxon>Liliopsida</taxon>
        <taxon>Zingiberales</taxon>
        <taxon>Musaceae</taxon>
        <taxon>Ensete</taxon>
    </lineage>
</organism>